<protein>
    <submittedName>
        <fullName evidence="1">Uncharacterized protein</fullName>
    </submittedName>
</protein>
<gene>
    <name evidence="1" type="ORF">Desgi_3856</name>
</gene>
<dbReference type="EMBL" id="CP003273">
    <property type="protein sequence ID" value="AGL03166.1"/>
    <property type="molecule type" value="Genomic_DNA"/>
</dbReference>
<dbReference type="Proteomes" id="UP000013520">
    <property type="component" value="Chromosome"/>
</dbReference>
<reference evidence="1 2" key="1">
    <citation type="submission" date="2012-01" db="EMBL/GenBank/DDBJ databases">
        <title>Complete sequence of Desulfotomaculum gibsoniae DSM 7213.</title>
        <authorList>
            <consortium name="US DOE Joint Genome Institute"/>
            <person name="Lucas S."/>
            <person name="Han J."/>
            <person name="Lapidus A."/>
            <person name="Cheng J.-F."/>
            <person name="Goodwin L."/>
            <person name="Pitluck S."/>
            <person name="Peters L."/>
            <person name="Ovchinnikova G."/>
            <person name="Teshima H."/>
            <person name="Detter J.C."/>
            <person name="Han C."/>
            <person name="Tapia R."/>
            <person name="Land M."/>
            <person name="Hauser L."/>
            <person name="Kyrpides N."/>
            <person name="Ivanova N."/>
            <person name="Pagani I."/>
            <person name="Parshina S."/>
            <person name="Plugge C."/>
            <person name="Muyzer G."/>
            <person name="Kuever J."/>
            <person name="Ivanova A."/>
            <person name="Nazina T."/>
            <person name="Klenk H.-P."/>
            <person name="Brambilla E."/>
            <person name="Spring S."/>
            <person name="Stams A.F."/>
            <person name="Woyke T."/>
        </authorList>
    </citation>
    <scope>NUCLEOTIDE SEQUENCE [LARGE SCALE GENOMIC DNA]</scope>
    <source>
        <strain evidence="1 2">DSM 7213</strain>
    </source>
</reference>
<accession>R4KU71</accession>
<dbReference type="RefSeq" id="WP_006520566.1">
    <property type="nucleotide sequence ID" value="NC_021184.1"/>
</dbReference>
<dbReference type="HOGENOM" id="CLU_1934629_0_0_9"/>
<dbReference type="STRING" id="767817.Desgi_3856"/>
<dbReference type="AlphaFoldDB" id="R4KU71"/>
<evidence type="ECO:0000313" key="2">
    <source>
        <dbReference type="Proteomes" id="UP000013520"/>
    </source>
</evidence>
<evidence type="ECO:0000313" key="1">
    <source>
        <dbReference type="EMBL" id="AGL03166.1"/>
    </source>
</evidence>
<dbReference type="KEGG" id="dgi:Desgi_3856"/>
<name>R4KU71_9FIRM</name>
<organism evidence="1 2">
    <name type="scientific">Desulfoscipio gibsoniae DSM 7213</name>
    <dbReference type="NCBI Taxonomy" id="767817"/>
    <lineage>
        <taxon>Bacteria</taxon>
        <taxon>Bacillati</taxon>
        <taxon>Bacillota</taxon>
        <taxon>Clostridia</taxon>
        <taxon>Eubacteriales</taxon>
        <taxon>Desulfallaceae</taxon>
        <taxon>Desulfoscipio</taxon>
    </lineage>
</organism>
<sequence length="130" mass="14407">MINTMLIPLKTLMDQDMTATDEVISSFIYPADPDIEGFLKTRAIKFENALKSRTYLLFDKEAAHKGELSLLAYFTIALHILIVPEGFSGNRVKKLDGFSSTFCPTGRCPFHPTPQGGGFSGASSINRYPR</sequence>
<proteinExistence type="predicted"/>
<keyword evidence="2" id="KW-1185">Reference proteome</keyword>
<dbReference type="Gene3D" id="3.40.630.30">
    <property type="match status" value="1"/>
</dbReference>